<feature type="region of interest" description="Disordered" evidence="2">
    <location>
        <begin position="209"/>
        <end position="324"/>
    </location>
</feature>
<feature type="compositionally biased region" description="Low complexity" evidence="2">
    <location>
        <begin position="209"/>
        <end position="219"/>
    </location>
</feature>
<organism evidence="3 4">
    <name type="scientific">Lacticaseibacillus zeae DSM 20178 = KCTC 3804</name>
    <dbReference type="NCBI Taxonomy" id="1423816"/>
    <lineage>
        <taxon>Bacteria</taxon>
        <taxon>Bacillati</taxon>
        <taxon>Bacillota</taxon>
        <taxon>Bacilli</taxon>
        <taxon>Lactobacillales</taxon>
        <taxon>Lactobacillaceae</taxon>
        <taxon>Lacticaseibacillus</taxon>
    </lineage>
</organism>
<evidence type="ECO:0000256" key="1">
    <source>
        <dbReference type="SAM" id="Coils"/>
    </source>
</evidence>
<dbReference type="Proteomes" id="UP000051984">
    <property type="component" value="Unassembled WGS sequence"/>
</dbReference>
<name>A0A0R1EXI7_LACZE</name>
<protein>
    <submittedName>
        <fullName evidence="3">Uncharacterized protein</fullName>
    </submittedName>
</protein>
<dbReference type="AlphaFoldDB" id="A0A0R1EXI7"/>
<feature type="compositionally biased region" description="Polar residues" evidence="2">
    <location>
        <begin position="272"/>
        <end position="294"/>
    </location>
</feature>
<feature type="region of interest" description="Disordered" evidence="2">
    <location>
        <begin position="56"/>
        <end position="87"/>
    </location>
</feature>
<accession>A0A0R1EXI7</accession>
<evidence type="ECO:0000256" key="2">
    <source>
        <dbReference type="SAM" id="MobiDB-lite"/>
    </source>
</evidence>
<gene>
    <name evidence="3" type="ORF">FD51_GL000936</name>
</gene>
<dbReference type="EMBL" id="AZCT01000014">
    <property type="protein sequence ID" value="KRK11786.1"/>
    <property type="molecule type" value="Genomic_DNA"/>
</dbReference>
<feature type="compositionally biased region" description="Polar residues" evidence="2">
    <location>
        <begin position="307"/>
        <end position="324"/>
    </location>
</feature>
<keyword evidence="1" id="KW-0175">Coiled coil</keyword>
<evidence type="ECO:0000313" key="3">
    <source>
        <dbReference type="EMBL" id="KRK11786.1"/>
    </source>
</evidence>
<sequence>MKRVSRFLERKMKMGLFSKKKTSDQDDLLGALEKQLRRAGDDGLAGLAELLPRTDANGLQTGIAGSATADESESSGNEGEAQADVVPAKSEVVKSKNWTMSISNGAQLSFANDQLTLYVDSEQSASNQAASSASAADANDAADLKVTATEKEKKEGEASTPAAGMAFKTDNVIDIDHFNHKSLLSEADAQASDAVAIASAGDTRTEIAATASSDSAKTTQQLQDGEIDSTPEMNVGKSASQASGGEVIEVSPEKNEELSSIASSTHSQASTEASSGTSVPTKQQATQVSENQPSVEHVTTEKPRVSDQASDSTEVPSATDRSSETQTAVMVAIKALQQQSQTNQEQIAVLSTKLAQHLDASTELERTHSKTVNKLSEILINLIVTKNELEQTKKDLNDTNEALGKIREQVKQTHEEVLDRQNVQNESQHVLVTELQAKLQEAQKSIKTLTDKYAESQEQTKTLQDKVNNLRFENLQLQHQIEDSKMIQAE</sequence>
<feature type="coiled-coil region" evidence="1">
    <location>
        <begin position="379"/>
        <end position="473"/>
    </location>
</feature>
<comment type="caution">
    <text evidence="3">The sequence shown here is derived from an EMBL/GenBank/DDBJ whole genome shotgun (WGS) entry which is preliminary data.</text>
</comment>
<proteinExistence type="predicted"/>
<reference evidence="3 4" key="1">
    <citation type="journal article" date="2015" name="Genome Announc.">
        <title>Expanding the biotechnology potential of lactobacilli through comparative genomics of 213 strains and associated genera.</title>
        <authorList>
            <person name="Sun Z."/>
            <person name="Harris H.M."/>
            <person name="McCann A."/>
            <person name="Guo C."/>
            <person name="Argimon S."/>
            <person name="Zhang W."/>
            <person name="Yang X."/>
            <person name="Jeffery I.B."/>
            <person name="Cooney J.C."/>
            <person name="Kagawa T.F."/>
            <person name="Liu W."/>
            <person name="Song Y."/>
            <person name="Salvetti E."/>
            <person name="Wrobel A."/>
            <person name="Rasinkangas P."/>
            <person name="Parkhill J."/>
            <person name="Rea M.C."/>
            <person name="O'Sullivan O."/>
            <person name="Ritari J."/>
            <person name="Douillard F.P."/>
            <person name="Paul Ross R."/>
            <person name="Yang R."/>
            <person name="Briner A.E."/>
            <person name="Felis G.E."/>
            <person name="de Vos W.M."/>
            <person name="Barrangou R."/>
            <person name="Klaenhammer T.R."/>
            <person name="Caufield P.W."/>
            <person name="Cui Y."/>
            <person name="Zhang H."/>
            <person name="O'Toole P.W."/>
        </authorList>
    </citation>
    <scope>NUCLEOTIDE SEQUENCE [LARGE SCALE GENOMIC DNA]</scope>
    <source>
        <strain evidence="3 4">DSM 20178</strain>
    </source>
</reference>
<feature type="compositionally biased region" description="Low complexity" evidence="2">
    <location>
        <begin position="259"/>
        <end position="271"/>
    </location>
</feature>
<evidence type="ECO:0000313" key="4">
    <source>
        <dbReference type="Proteomes" id="UP000051984"/>
    </source>
</evidence>
<dbReference type="PATRIC" id="fig|1423816.3.peg.969"/>